<keyword evidence="2" id="KW-1133">Transmembrane helix</keyword>
<feature type="transmembrane region" description="Helical" evidence="2">
    <location>
        <begin position="28"/>
        <end position="50"/>
    </location>
</feature>
<dbReference type="InterPro" id="IPR050570">
    <property type="entry name" value="Cell_wall_metabolism_enzyme"/>
</dbReference>
<gene>
    <name evidence="4" type="ORF">CQA57_03515</name>
</gene>
<dbReference type="RefSeq" id="WP_115578857.1">
    <property type="nucleotide sequence ID" value="NZ_NXLX01000006.1"/>
</dbReference>
<evidence type="ECO:0000313" key="5">
    <source>
        <dbReference type="Proteomes" id="UP000256695"/>
    </source>
</evidence>
<dbReference type="FunFam" id="2.70.70.10:FF:000006">
    <property type="entry name" value="M23 family peptidase"/>
    <property type="match status" value="1"/>
</dbReference>
<dbReference type="CDD" id="cd12797">
    <property type="entry name" value="M23_peptidase"/>
    <property type="match status" value="1"/>
</dbReference>
<accession>A0A3D8J936</accession>
<dbReference type="GO" id="GO:0004222">
    <property type="term" value="F:metalloendopeptidase activity"/>
    <property type="evidence" value="ECO:0007669"/>
    <property type="project" value="TreeGrafter"/>
</dbReference>
<dbReference type="Gene3D" id="2.70.70.10">
    <property type="entry name" value="Glucose Permease (Domain IIA)"/>
    <property type="match status" value="1"/>
</dbReference>
<dbReference type="SUPFAM" id="SSF51261">
    <property type="entry name" value="Duplicated hybrid motif"/>
    <property type="match status" value="1"/>
</dbReference>
<keyword evidence="1" id="KW-0732">Signal</keyword>
<evidence type="ECO:0000313" key="4">
    <source>
        <dbReference type="EMBL" id="RDU74027.1"/>
    </source>
</evidence>
<keyword evidence="2" id="KW-0812">Transmembrane</keyword>
<dbReference type="OrthoDB" id="9815245at2"/>
<keyword evidence="2" id="KW-0472">Membrane</keyword>
<protein>
    <submittedName>
        <fullName evidence="4">Peptidase</fullName>
    </submittedName>
</protein>
<dbReference type="Proteomes" id="UP000256695">
    <property type="component" value="Unassembled WGS sequence"/>
</dbReference>
<comment type="caution">
    <text evidence="4">The sequence shown here is derived from an EMBL/GenBank/DDBJ whole genome shotgun (WGS) entry which is preliminary data.</text>
</comment>
<keyword evidence="5" id="KW-1185">Reference proteome</keyword>
<name>A0A3D8J936_9HELI</name>
<evidence type="ECO:0000256" key="2">
    <source>
        <dbReference type="SAM" id="Phobius"/>
    </source>
</evidence>
<dbReference type="EMBL" id="NXLX01000006">
    <property type="protein sequence ID" value="RDU74027.1"/>
    <property type="molecule type" value="Genomic_DNA"/>
</dbReference>
<dbReference type="InterPro" id="IPR011055">
    <property type="entry name" value="Dup_hybrid_motif"/>
</dbReference>
<feature type="domain" description="M23ase beta-sheet core" evidence="3">
    <location>
        <begin position="167"/>
        <end position="263"/>
    </location>
</feature>
<dbReference type="PANTHER" id="PTHR21666">
    <property type="entry name" value="PEPTIDASE-RELATED"/>
    <property type="match status" value="1"/>
</dbReference>
<dbReference type="PANTHER" id="PTHR21666:SF289">
    <property type="entry name" value="L-ALA--D-GLU ENDOPEPTIDASE"/>
    <property type="match status" value="1"/>
</dbReference>
<proteinExistence type="predicted"/>
<organism evidence="4 5">
    <name type="scientific">Helicobacter anseris</name>
    <dbReference type="NCBI Taxonomy" id="375926"/>
    <lineage>
        <taxon>Bacteria</taxon>
        <taxon>Pseudomonadati</taxon>
        <taxon>Campylobacterota</taxon>
        <taxon>Epsilonproteobacteria</taxon>
        <taxon>Campylobacterales</taxon>
        <taxon>Helicobacteraceae</taxon>
        <taxon>Helicobacter</taxon>
    </lineage>
</organism>
<evidence type="ECO:0000259" key="3">
    <source>
        <dbReference type="Pfam" id="PF01551"/>
    </source>
</evidence>
<dbReference type="Pfam" id="PF01551">
    <property type="entry name" value="Peptidase_M23"/>
    <property type="match status" value="1"/>
</dbReference>
<evidence type="ECO:0000256" key="1">
    <source>
        <dbReference type="ARBA" id="ARBA00022729"/>
    </source>
</evidence>
<dbReference type="AlphaFoldDB" id="A0A3D8J936"/>
<dbReference type="InterPro" id="IPR016047">
    <property type="entry name" value="M23ase_b-sheet_dom"/>
</dbReference>
<sequence length="306" mass="34747">MKDKRLVIMVTDSHGTFHFNVNMLFKQISLYILIMIVAVIVFIVFSIGIMQSEISAIDTKKDILEQEFKKTLKINNFLTSEINQRLSEINIAGDKIDDLEDIIGVSKDENAIMQNNLLSRIDIANITGAQKAFIMKFIPNGYPMDRFLRISAGFGTRIHPILHIAHKHTGIDFSVRLNTPIYATADGVVDYAAMGWNGGYGGLIKITHSFGFKTYYAHLNSLVVSSGQFVKKGQIIGYSGNTGVSTGPHLHYEVRFLNNPINPYDFVKWNMKNFNLIFEKERMIQWQSLLALINNLMLHSREVQQQ</sequence>
<reference evidence="4 5" key="1">
    <citation type="submission" date="2018-04" db="EMBL/GenBank/DDBJ databases">
        <title>Novel Campyloabacter and Helicobacter Species and Strains.</title>
        <authorList>
            <person name="Mannion A.J."/>
            <person name="Shen Z."/>
            <person name="Fox J.G."/>
        </authorList>
    </citation>
    <scope>NUCLEOTIDE SEQUENCE [LARGE SCALE GENOMIC DNA]</scope>
    <source>
        <strain evidence="4 5">MIT 04-9362</strain>
    </source>
</reference>